<organism evidence="1 2">
    <name type="scientific">Candidatus Uhrbacteria bacterium CG22_combo_CG10-13_8_21_14_all_47_17</name>
    <dbReference type="NCBI Taxonomy" id="1975041"/>
    <lineage>
        <taxon>Bacteria</taxon>
        <taxon>Candidatus Uhriibacteriota</taxon>
    </lineage>
</organism>
<dbReference type="AlphaFoldDB" id="A0A2H0BTQ5"/>
<comment type="caution">
    <text evidence="1">The sequence shown here is derived from an EMBL/GenBank/DDBJ whole genome shotgun (WGS) entry which is preliminary data.</text>
</comment>
<dbReference type="EMBL" id="PCSZ01000003">
    <property type="protein sequence ID" value="PIP61011.1"/>
    <property type="molecule type" value="Genomic_DNA"/>
</dbReference>
<sequence>MSENDLQPDSASAAHKLIIFIKAFSPVLDRQRRIVLHMIAMEYRGCHRFLSDQATRMLIRYGKDVEQVSEHEFLLAVHELLYAKGEPLVYPDDERPDLILAPDGSILWERTVPGDPSK</sequence>
<gene>
    <name evidence="1" type="ORF">COX00_00105</name>
</gene>
<protein>
    <submittedName>
        <fullName evidence="1">Uncharacterized protein</fullName>
    </submittedName>
</protein>
<name>A0A2H0BTQ5_9BACT</name>
<proteinExistence type="predicted"/>
<dbReference type="Proteomes" id="UP000231581">
    <property type="component" value="Unassembled WGS sequence"/>
</dbReference>
<reference evidence="1 2" key="1">
    <citation type="submission" date="2017-09" db="EMBL/GenBank/DDBJ databases">
        <title>Depth-based differentiation of microbial function through sediment-hosted aquifers and enrichment of novel symbionts in the deep terrestrial subsurface.</title>
        <authorList>
            <person name="Probst A.J."/>
            <person name="Ladd B."/>
            <person name="Jarett J.K."/>
            <person name="Geller-Mcgrath D.E."/>
            <person name="Sieber C.M."/>
            <person name="Emerson J.B."/>
            <person name="Anantharaman K."/>
            <person name="Thomas B.C."/>
            <person name="Malmstrom R."/>
            <person name="Stieglmeier M."/>
            <person name="Klingl A."/>
            <person name="Woyke T."/>
            <person name="Ryan C.M."/>
            <person name="Banfield J.F."/>
        </authorList>
    </citation>
    <scope>NUCLEOTIDE SEQUENCE [LARGE SCALE GENOMIC DNA]</scope>
    <source>
        <strain evidence="1">CG22_combo_CG10-13_8_21_14_all_47_17</strain>
    </source>
</reference>
<evidence type="ECO:0000313" key="2">
    <source>
        <dbReference type="Proteomes" id="UP000231581"/>
    </source>
</evidence>
<evidence type="ECO:0000313" key="1">
    <source>
        <dbReference type="EMBL" id="PIP61011.1"/>
    </source>
</evidence>
<accession>A0A2H0BTQ5</accession>